<evidence type="ECO:0000256" key="1">
    <source>
        <dbReference type="ARBA" id="ARBA00004651"/>
    </source>
</evidence>
<keyword evidence="21" id="KW-1185">Reference proteome</keyword>
<evidence type="ECO:0000256" key="13">
    <source>
        <dbReference type="ARBA" id="ARBA00031538"/>
    </source>
</evidence>
<evidence type="ECO:0000256" key="3">
    <source>
        <dbReference type="ARBA" id="ARBA00015325"/>
    </source>
</evidence>
<feature type="region of interest" description="Disordered" evidence="17">
    <location>
        <begin position="269"/>
        <end position="323"/>
    </location>
</feature>
<dbReference type="GO" id="GO:0051205">
    <property type="term" value="P:protein insertion into membrane"/>
    <property type="evidence" value="ECO:0007669"/>
    <property type="project" value="TreeGrafter"/>
</dbReference>
<dbReference type="CDD" id="cd20070">
    <property type="entry name" value="5TM_YidC_Alb3"/>
    <property type="match status" value="1"/>
</dbReference>
<evidence type="ECO:0000256" key="7">
    <source>
        <dbReference type="ARBA" id="ARBA00022927"/>
    </source>
</evidence>
<organism evidence="20 21">
    <name type="scientific">Phytomonospora endophytica</name>
    <dbReference type="NCBI Taxonomy" id="714109"/>
    <lineage>
        <taxon>Bacteria</taxon>
        <taxon>Bacillati</taxon>
        <taxon>Actinomycetota</taxon>
        <taxon>Actinomycetes</taxon>
        <taxon>Micromonosporales</taxon>
        <taxon>Micromonosporaceae</taxon>
        <taxon>Phytomonospora</taxon>
    </lineage>
</organism>
<proteinExistence type="inferred from homology"/>
<evidence type="ECO:0000313" key="21">
    <source>
        <dbReference type="Proteomes" id="UP000548476"/>
    </source>
</evidence>
<reference evidence="20 21" key="1">
    <citation type="submission" date="2020-08" db="EMBL/GenBank/DDBJ databases">
        <title>Genomic Encyclopedia of Type Strains, Phase IV (KMG-IV): sequencing the most valuable type-strain genomes for metagenomic binning, comparative biology and taxonomic classification.</title>
        <authorList>
            <person name="Goeker M."/>
        </authorList>
    </citation>
    <scope>NUCLEOTIDE SEQUENCE [LARGE SCALE GENOMIC DNA]</scope>
    <source>
        <strain evidence="20 21">YIM 65646</strain>
    </source>
</reference>
<keyword evidence="8 18" id="KW-1133">Transmembrane helix</keyword>
<gene>
    <name evidence="20" type="ORF">HNR73_006346</name>
</gene>
<feature type="transmembrane region" description="Helical" evidence="18">
    <location>
        <begin position="9"/>
        <end position="29"/>
    </location>
</feature>
<dbReference type="Proteomes" id="UP000548476">
    <property type="component" value="Unassembled WGS sequence"/>
</dbReference>
<dbReference type="AlphaFoldDB" id="A0A841FUM0"/>
<dbReference type="GO" id="GO:0005886">
    <property type="term" value="C:plasma membrane"/>
    <property type="evidence" value="ECO:0007669"/>
    <property type="project" value="UniProtKB-SubCell"/>
</dbReference>
<feature type="transmembrane region" description="Helical" evidence="18">
    <location>
        <begin position="41"/>
        <end position="61"/>
    </location>
</feature>
<comment type="caution">
    <text evidence="20">The sequence shown here is derived from an EMBL/GenBank/DDBJ whole genome shotgun (WGS) entry which is preliminary data.</text>
</comment>
<evidence type="ECO:0000256" key="6">
    <source>
        <dbReference type="ARBA" id="ARBA00022692"/>
    </source>
</evidence>
<evidence type="ECO:0000256" key="5">
    <source>
        <dbReference type="ARBA" id="ARBA00022475"/>
    </source>
</evidence>
<dbReference type="GO" id="GO:0015031">
    <property type="term" value="P:protein transport"/>
    <property type="evidence" value="ECO:0007669"/>
    <property type="project" value="UniProtKB-KW"/>
</dbReference>
<comment type="similarity">
    <text evidence="2">Belongs to the OXA1/ALB3/YidC family. Type 1 subfamily.</text>
</comment>
<feature type="transmembrane region" description="Helical" evidence="18">
    <location>
        <begin position="221"/>
        <end position="247"/>
    </location>
</feature>
<evidence type="ECO:0000256" key="12">
    <source>
        <dbReference type="ARBA" id="ARBA00026028"/>
    </source>
</evidence>
<evidence type="ECO:0000256" key="18">
    <source>
        <dbReference type="SAM" id="Phobius"/>
    </source>
</evidence>
<comment type="subunit">
    <text evidence="12">Interacts with the Sec translocase complex via SecD. Specifically interacts with transmembrane segments of nascent integral membrane proteins during membrane integration.</text>
</comment>
<feature type="compositionally biased region" description="Basic and acidic residues" evidence="17">
    <location>
        <begin position="286"/>
        <end position="302"/>
    </location>
</feature>
<evidence type="ECO:0000256" key="10">
    <source>
        <dbReference type="ARBA" id="ARBA00023186"/>
    </source>
</evidence>
<keyword evidence="6 16" id="KW-0812">Transmembrane</keyword>
<dbReference type="Pfam" id="PF02096">
    <property type="entry name" value="60KD_IMP"/>
    <property type="match status" value="1"/>
</dbReference>
<evidence type="ECO:0000256" key="17">
    <source>
        <dbReference type="SAM" id="MobiDB-lite"/>
    </source>
</evidence>
<keyword evidence="4" id="KW-0813">Transport</keyword>
<accession>A0A841FUM0</accession>
<keyword evidence="7" id="KW-0653">Protein transport</keyword>
<evidence type="ECO:0000256" key="16">
    <source>
        <dbReference type="RuleBase" id="RU003945"/>
    </source>
</evidence>
<keyword evidence="9 18" id="KW-0472">Membrane</keyword>
<evidence type="ECO:0000259" key="19">
    <source>
        <dbReference type="Pfam" id="PF02096"/>
    </source>
</evidence>
<dbReference type="EMBL" id="JACHGT010000016">
    <property type="protein sequence ID" value="MBB6038463.1"/>
    <property type="molecule type" value="Genomic_DNA"/>
</dbReference>
<comment type="subcellular location">
    <subcellularLocation>
        <location evidence="1">Cell membrane</location>
        <topology evidence="1">Multi-pass membrane protein</topology>
    </subcellularLocation>
    <subcellularLocation>
        <location evidence="16">Membrane</location>
        <topology evidence="16">Multi-pass membrane protein</topology>
    </subcellularLocation>
</comment>
<evidence type="ECO:0000256" key="9">
    <source>
        <dbReference type="ARBA" id="ARBA00023136"/>
    </source>
</evidence>
<keyword evidence="5" id="KW-1003">Cell membrane</keyword>
<dbReference type="NCBIfam" id="TIGR03592">
    <property type="entry name" value="yidC_oxa1_cterm"/>
    <property type="match status" value="1"/>
</dbReference>
<evidence type="ECO:0000256" key="4">
    <source>
        <dbReference type="ARBA" id="ARBA00022448"/>
    </source>
</evidence>
<evidence type="ECO:0000256" key="8">
    <source>
        <dbReference type="ARBA" id="ARBA00022989"/>
    </source>
</evidence>
<dbReference type="InterPro" id="IPR028055">
    <property type="entry name" value="YidC/Oxa/ALB_C"/>
</dbReference>
<evidence type="ECO:0000313" key="20">
    <source>
        <dbReference type="EMBL" id="MBB6038463.1"/>
    </source>
</evidence>
<dbReference type="InterPro" id="IPR047196">
    <property type="entry name" value="YidC_ALB_C"/>
</dbReference>
<protein>
    <recommendedName>
        <fullName evidence="3">Membrane protein insertase YidC</fullName>
    </recommendedName>
    <alternativeName>
        <fullName evidence="15">Foldase YidC</fullName>
    </alternativeName>
    <alternativeName>
        <fullName evidence="14">Membrane integrase YidC</fullName>
    </alternativeName>
    <alternativeName>
        <fullName evidence="13">Membrane protein YidC</fullName>
    </alternativeName>
</protein>
<feature type="transmembrane region" description="Helical" evidence="18">
    <location>
        <begin position="179"/>
        <end position="200"/>
    </location>
</feature>
<dbReference type="GO" id="GO:0032977">
    <property type="term" value="F:membrane insertase activity"/>
    <property type="evidence" value="ECO:0007669"/>
    <property type="project" value="InterPro"/>
</dbReference>
<evidence type="ECO:0000256" key="14">
    <source>
        <dbReference type="ARBA" id="ARBA00033245"/>
    </source>
</evidence>
<evidence type="ECO:0000256" key="11">
    <source>
        <dbReference type="ARBA" id="ARBA00025034"/>
    </source>
</evidence>
<name>A0A841FUM0_9ACTN</name>
<dbReference type="PANTHER" id="PTHR12428">
    <property type="entry name" value="OXA1"/>
    <property type="match status" value="1"/>
</dbReference>
<feature type="domain" description="Membrane insertase YidC/Oxa/ALB C-terminal" evidence="19">
    <location>
        <begin position="41"/>
        <end position="259"/>
    </location>
</feature>
<keyword evidence="10" id="KW-0143">Chaperone</keyword>
<dbReference type="InterPro" id="IPR001708">
    <property type="entry name" value="YidC/ALB3/OXA1/COX18"/>
</dbReference>
<comment type="function">
    <text evidence="11">Required for the insertion and/or proper folding and/or complex formation of integral membrane proteins into the membrane. Involved in integration of membrane proteins that insert both dependently and independently of the Sec translocase complex, as well as at least some lipoproteins. Aids folding of multispanning membrane proteins.</text>
</comment>
<dbReference type="PANTHER" id="PTHR12428:SF65">
    <property type="entry name" value="CYTOCHROME C OXIDASE ASSEMBLY PROTEIN COX18, MITOCHONDRIAL"/>
    <property type="match status" value="1"/>
</dbReference>
<evidence type="ECO:0000256" key="15">
    <source>
        <dbReference type="ARBA" id="ARBA00033342"/>
    </source>
</evidence>
<sequence>MSGIFPLEWLYWSISWLLLSWHSLWDAILPSGEVLGTNWSWILAIVFLVLTVRTLLFPLFVKQIKSQRAMQALQPKVKELQAKYKHDRQEMQRQLMELYRKEKANPLMGCLPMLLQAPVFIGLLHVLRRVHPGNTQTDLYGWTPDQFDSFLNSRLFNAPIWSSFNTPDAQLQELNSSTITVKIICAVLIACMVATTYMTSRQMILKTGWAEDRQQKMMQRLMLYGIPATLLVSGVMFPIGVVLYWVISNAFSLGQQMWVLRKFPPPKMSGSNGAKSPAAGKPGSKAAEKARAEAVARAKELAPKPGAKPANSKKGGTRKGAGK</sequence>
<evidence type="ECO:0000256" key="2">
    <source>
        <dbReference type="ARBA" id="ARBA00010527"/>
    </source>
</evidence>